<comment type="caution">
    <text evidence="2">The sequence shown here is derived from an EMBL/GenBank/DDBJ whole genome shotgun (WGS) entry which is preliminary data.</text>
</comment>
<sequence length="192" mass="20764">MTVEKTVKWLGLICILAGIARMGMTPAGLIFGSDSKQELAFALAASILMGISSINLFLAQAKKAGVFGLIAALLLAVGNIILAGGFYGFFAYGELPKPGTFVNMIESLAYPGLLLGTLILMIVTYRANLFPRWYIAIFALMLLSLGIPFLGDYFAFFWGLTYAAMGYTIFTEKYVNPSVTIKSKKSNAVINE</sequence>
<dbReference type="RefSeq" id="WP_101647689.1">
    <property type="nucleotide sequence ID" value="NZ_PGVE01000040.1"/>
</dbReference>
<organism evidence="2 3">
    <name type="scientific">Neobacillus cucumis</name>
    <dbReference type="NCBI Taxonomy" id="1740721"/>
    <lineage>
        <taxon>Bacteria</taxon>
        <taxon>Bacillati</taxon>
        <taxon>Bacillota</taxon>
        <taxon>Bacilli</taxon>
        <taxon>Bacillales</taxon>
        <taxon>Bacillaceae</taxon>
        <taxon>Neobacillus</taxon>
    </lineage>
</organism>
<gene>
    <name evidence="2" type="ORF">CVD27_09670</name>
</gene>
<accession>A0A2N5HJE4</accession>
<feature type="transmembrane region" description="Helical" evidence="1">
    <location>
        <begin position="133"/>
        <end position="150"/>
    </location>
</feature>
<feature type="transmembrane region" description="Helical" evidence="1">
    <location>
        <begin position="9"/>
        <end position="33"/>
    </location>
</feature>
<feature type="transmembrane region" description="Helical" evidence="1">
    <location>
        <begin position="108"/>
        <end position="126"/>
    </location>
</feature>
<proteinExistence type="predicted"/>
<feature type="transmembrane region" description="Helical" evidence="1">
    <location>
        <begin position="39"/>
        <end position="59"/>
    </location>
</feature>
<dbReference type="OrthoDB" id="2841505at2"/>
<dbReference type="Proteomes" id="UP000234950">
    <property type="component" value="Unassembled WGS sequence"/>
</dbReference>
<name>A0A2N5HJE4_9BACI</name>
<dbReference type="EMBL" id="PGVE01000040">
    <property type="protein sequence ID" value="PLS05621.1"/>
    <property type="molecule type" value="Genomic_DNA"/>
</dbReference>
<evidence type="ECO:0000256" key="1">
    <source>
        <dbReference type="SAM" id="Phobius"/>
    </source>
</evidence>
<keyword evidence="1" id="KW-1133">Transmembrane helix</keyword>
<dbReference type="AlphaFoldDB" id="A0A2N5HJE4"/>
<evidence type="ECO:0000313" key="3">
    <source>
        <dbReference type="Proteomes" id="UP000234950"/>
    </source>
</evidence>
<feature type="transmembrane region" description="Helical" evidence="1">
    <location>
        <begin position="66"/>
        <end position="88"/>
    </location>
</feature>
<keyword evidence="1" id="KW-0472">Membrane</keyword>
<keyword evidence="1" id="KW-0812">Transmembrane</keyword>
<keyword evidence="3" id="KW-1185">Reference proteome</keyword>
<protein>
    <submittedName>
        <fullName evidence="2">Uncharacterized protein</fullName>
    </submittedName>
</protein>
<reference evidence="2 3" key="1">
    <citation type="submission" date="2017-11" db="EMBL/GenBank/DDBJ databases">
        <title>Comparitive Functional Genomics of Dry Heat Resistant strains isolated from the Viking Spacecraft.</title>
        <authorList>
            <person name="Seuylemezian A."/>
            <person name="Cooper K."/>
            <person name="Vaishampayan P."/>
        </authorList>
    </citation>
    <scope>NUCLEOTIDE SEQUENCE [LARGE SCALE GENOMIC DNA]</scope>
    <source>
        <strain evidence="2 3">V32-6</strain>
    </source>
</reference>
<evidence type="ECO:0000313" key="2">
    <source>
        <dbReference type="EMBL" id="PLS05621.1"/>
    </source>
</evidence>